<evidence type="ECO:0000313" key="10">
    <source>
        <dbReference type="EMBL" id="JAP72978.1"/>
    </source>
</evidence>
<dbReference type="GO" id="GO:0016323">
    <property type="term" value="C:basolateral plasma membrane"/>
    <property type="evidence" value="ECO:0007669"/>
    <property type="project" value="TreeGrafter"/>
</dbReference>
<dbReference type="InterPro" id="IPR002350">
    <property type="entry name" value="Kazal_dom"/>
</dbReference>
<dbReference type="Gene3D" id="1.20.1250.20">
    <property type="entry name" value="MFS general substrate transporter like domains"/>
    <property type="match status" value="1"/>
</dbReference>
<dbReference type="PANTHER" id="PTHR11388">
    <property type="entry name" value="ORGANIC ANION TRANSPORTER"/>
    <property type="match status" value="1"/>
</dbReference>
<feature type="domain" description="Kazal-like" evidence="9">
    <location>
        <begin position="425"/>
        <end position="483"/>
    </location>
</feature>
<feature type="transmembrane region" description="Helical" evidence="8">
    <location>
        <begin position="257"/>
        <end position="278"/>
    </location>
</feature>
<dbReference type="AlphaFoldDB" id="A0A131Y390"/>
<evidence type="ECO:0000256" key="6">
    <source>
        <dbReference type="ARBA" id="ARBA00023136"/>
    </source>
</evidence>
<dbReference type="SUPFAM" id="SSF103473">
    <property type="entry name" value="MFS general substrate transporter"/>
    <property type="match status" value="1"/>
</dbReference>
<dbReference type="InterPro" id="IPR004156">
    <property type="entry name" value="OATP"/>
</dbReference>
<accession>A0A131Y390</accession>
<dbReference type="PROSITE" id="PS51465">
    <property type="entry name" value="KAZAL_2"/>
    <property type="match status" value="1"/>
</dbReference>
<comment type="similarity">
    <text evidence="2 8">Belongs to the organo anion transporter (TC 2.A.60) family.</text>
</comment>
<keyword evidence="8" id="KW-0406">Ion transport</keyword>
<keyword evidence="3" id="KW-1003">Cell membrane</keyword>
<feature type="transmembrane region" description="Helical" evidence="8">
    <location>
        <begin position="216"/>
        <end position="237"/>
    </location>
</feature>
<feature type="transmembrane region" description="Helical" evidence="8">
    <location>
        <begin position="507"/>
        <end position="531"/>
    </location>
</feature>
<feature type="transmembrane region" description="Helical" evidence="8">
    <location>
        <begin position="543"/>
        <end position="564"/>
    </location>
</feature>
<keyword evidence="5 8" id="KW-1133">Transmembrane helix</keyword>
<feature type="transmembrane region" description="Helical" evidence="8">
    <location>
        <begin position="174"/>
        <end position="195"/>
    </location>
</feature>
<evidence type="ECO:0000259" key="9">
    <source>
        <dbReference type="PROSITE" id="PS51465"/>
    </source>
</evidence>
<feature type="transmembrane region" description="Helical" evidence="8">
    <location>
        <begin position="356"/>
        <end position="377"/>
    </location>
</feature>
<evidence type="ECO:0000256" key="2">
    <source>
        <dbReference type="ARBA" id="ARBA00009657"/>
    </source>
</evidence>
<keyword evidence="4 8" id="KW-0812">Transmembrane</keyword>
<dbReference type="NCBIfam" id="TIGR00805">
    <property type="entry name" value="oat"/>
    <property type="match status" value="1"/>
</dbReference>
<name>A0A131Y390_IXORI</name>
<dbReference type="GO" id="GO:0043252">
    <property type="term" value="P:sodium-independent organic anion transport"/>
    <property type="evidence" value="ECO:0007669"/>
    <property type="project" value="TreeGrafter"/>
</dbReference>
<keyword evidence="8" id="KW-0813">Transport</keyword>
<dbReference type="PANTHER" id="PTHR11388:SF76">
    <property type="entry name" value="SOLUTE CARRIER ORGANIC ANION TRANSPORTER FAMILY MEMBER"/>
    <property type="match status" value="1"/>
</dbReference>
<evidence type="ECO:0000256" key="4">
    <source>
        <dbReference type="ARBA" id="ARBA00022692"/>
    </source>
</evidence>
<comment type="subcellular location">
    <subcellularLocation>
        <location evidence="1 8">Cell membrane</location>
        <topology evidence="1 8">Multi-pass membrane protein</topology>
    </subcellularLocation>
</comment>
<feature type="transmembrane region" description="Helical" evidence="8">
    <location>
        <begin position="34"/>
        <end position="54"/>
    </location>
</feature>
<keyword evidence="7" id="KW-1015">Disulfide bond</keyword>
<dbReference type="Pfam" id="PF03137">
    <property type="entry name" value="OATP"/>
    <property type="match status" value="1"/>
</dbReference>
<dbReference type="EMBL" id="GEFM01002818">
    <property type="protein sequence ID" value="JAP72978.1"/>
    <property type="molecule type" value="mRNA"/>
</dbReference>
<proteinExistence type="evidence at transcript level"/>
<dbReference type="CDD" id="cd17336">
    <property type="entry name" value="MFS_SLCO_OATP"/>
    <property type="match status" value="1"/>
</dbReference>
<feature type="transmembrane region" description="Helical" evidence="8">
    <location>
        <begin position="74"/>
        <end position="97"/>
    </location>
</feature>
<dbReference type="InterPro" id="IPR036259">
    <property type="entry name" value="MFS_trans_sf"/>
</dbReference>
<evidence type="ECO:0000256" key="1">
    <source>
        <dbReference type="ARBA" id="ARBA00004651"/>
    </source>
</evidence>
<sequence length="662" mass="72656">MSNSEDSERKPIRTHVQDFLCGVGSWRPRWLQTFASSHSLFVFFNFLGISQGAYKSYTVGTLSTLERRFGLSTGSIAIILVAESISPVFLDVFMGYIAGWMSRPKMLSLGMMVVSASSILVTLPYAMYGPATTLLAKGVDGFEDAGKLEFCGSRPPDLPCSASDSTGVTTSLPFAILFVASFMNGIGQSVLHVVGNSYMDDSIKKKNSPMYFGASYSVRSIGPALGFLGAGLCLSLYEDPFYEPDIDPADPRWIGCWWLGYLVCGCVMALASLPVLLFPKVMPSRLADPPQANKKGVESTHLKEITKCVRRLLGRRVYVLQVLASIFMVSGFNGFSTFSAKYMETQFRTSASKASTFAGLVSTSFFIVSYFVSGWVIHRTRPTPRVIGSYNVTVKVVLIAGFLVAMFIKCDFGLMPGVTVSKDGLDLVNSCNRGCDCTSRAYQPVCEQIGGTLYFSPCFAGCPRPTQEDTSNLTKLENCRCLKLVEDGEFFSGSVFSGFCKSTCVMFVQYVIIVSLAQFVGASASVGNTIIMLRSVSPSDKSMALGFANCMANLLAYIPFPLLYGAAMDGSCLVWESKCQTRGNCWLYDLDKLRYSYFGTSITFLSLAVVFATGVAFVASDIRDFYDDGYQEVYSSEDPKIRFKKHDPVRIFEEHDQGRFKV</sequence>
<feature type="transmembrane region" description="Helical" evidence="8">
    <location>
        <begin position="389"/>
        <end position="408"/>
    </location>
</feature>
<protein>
    <recommendedName>
        <fullName evidence="8">Solute carrier organic anion transporter family member</fullName>
    </recommendedName>
</protein>
<evidence type="ECO:0000256" key="5">
    <source>
        <dbReference type="ARBA" id="ARBA00022989"/>
    </source>
</evidence>
<keyword evidence="6 8" id="KW-0472">Membrane</keyword>
<evidence type="ECO:0000256" key="7">
    <source>
        <dbReference type="ARBA" id="ARBA00023157"/>
    </source>
</evidence>
<evidence type="ECO:0000256" key="3">
    <source>
        <dbReference type="ARBA" id="ARBA00022475"/>
    </source>
</evidence>
<evidence type="ECO:0000256" key="8">
    <source>
        <dbReference type="RuleBase" id="RU362056"/>
    </source>
</evidence>
<feature type="transmembrane region" description="Helical" evidence="8">
    <location>
        <begin position="597"/>
        <end position="619"/>
    </location>
</feature>
<feature type="transmembrane region" description="Helical" evidence="8">
    <location>
        <begin position="317"/>
        <end position="336"/>
    </location>
</feature>
<feature type="transmembrane region" description="Helical" evidence="8">
    <location>
        <begin position="109"/>
        <end position="128"/>
    </location>
</feature>
<organism evidence="10">
    <name type="scientific">Ixodes ricinus</name>
    <name type="common">Common tick</name>
    <name type="synonym">Acarus ricinus</name>
    <dbReference type="NCBI Taxonomy" id="34613"/>
    <lineage>
        <taxon>Eukaryota</taxon>
        <taxon>Metazoa</taxon>
        <taxon>Ecdysozoa</taxon>
        <taxon>Arthropoda</taxon>
        <taxon>Chelicerata</taxon>
        <taxon>Arachnida</taxon>
        <taxon>Acari</taxon>
        <taxon>Parasitiformes</taxon>
        <taxon>Ixodida</taxon>
        <taxon>Ixodoidea</taxon>
        <taxon>Ixodidae</taxon>
        <taxon>Ixodinae</taxon>
        <taxon>Ixodes</taxon>
    </lineage>
</organism>
<dbReference type="GO" id="GO:0015347">
    <property type="term" value="F:sodium-independent organic anion transmembrane transporter activity"/>
    <property type="evidence" value="ECO:0007669"/>
    <property type="project" value="TreeGrafter"/>
</dbReference>
<dbReference type="GO" id="GO:0006811">
    <property type="term" value="P:monoatomic ion transport"/>
    <property type="evidence" value="ECO:0007669"/>
    <property type="project" value="UniProtKB-KW"/>
</dbReference>
<reference evidence="10" key="1">
    <citation type="submission" date="2016-02" db="EMBL/GenBank/DDBJ databases">
        <title>RNAseq analyses of the midgut from blood- or serum-fed Ixodes ricinus ticks.</title>
        <authorList>
            <person name="Perner J."/>
            <person name="Provaznik J."/>
            <person name="Schrenkova J."/>
            <person name="Urbanova V."/>
            <person name="Ribeiro J.M."/>
            <person name="Kopacek P."/>
        </authorList>
    </citation>
    <scope>NUCLEOTIDE SEQUENCE</scope>
    <source>
        <tissue evidence="10">Gut</tissue>
    </source>
</reference>